<proteinExistence type="predicted"/>
<dbReference type="PANTHER" id="PTHR47027">
    <property type="entry name" value="REVERSE TRANSCRIPTASE DOMAIN-CONTAINING PROTEIN"/>
    <property type="match status" value="1"/>
</dbReference>
<dbReference type="STRING" id="151549.A0A4C1ZLU9"/>
<gene>
    <name evidence="2" type="ORF">EVAR_86552_1</name>
</gene>
<dbReference type="PANTHER" id="PTHR47027:SF20">
    <property type="entry name" value="REVERSE TRANSCRIPTASE-LIKE PROTEIN WITH RNA-DIRECTED DNA POLYMERASE DOMAIN"/>
    <property type="match status" value="1"/>
</dbReference>
<keyword evidence="3" id="KW-1185">Reference proteome</keyword>
<comment type="caution">
    <text evidence="2">The sequence shown here is derived from an EMBL/GenBank/DDBJ whole genome shotgun (WGS) entry which is preliminary data.</text>
</comment>
<evidence type="ECO:0000313" key="2">
    <source>
        <dbReference type="EMBL" id="GBP87515.1"/>
    </source>
</evidence>
<dbReference type="Pfam" id="PF00078">
    <property type="entry name" value="RVT_1"/>
    <property type="match status" value="1"/>
</dbReference>
<organism evidence="2 3">
    <name type="scientific">Eumeta variegata</name>
    <name type="common">Bagworm moth</name>
    <name type="synonym">Eumeta japonica</name>
    <dbReference type="NCBI Taxonomy" id="151549"/>
    <lineage>
        <taxon>Eukaryota</taxon>
        <taxon>Metazoa</taxon>
        <taxon>Ecdysozoa</taxon>
        <taxon>Arthropoda</taxon>
        <taxon>Hexapoda</taxon>
        <taxon>Insecta</taxon>
        <taxon>Pterygota</taxon>
        <taxon>Neoptera</taxon>
        <taxon>Endopterygota</taxon>
        <taxon>Lepidoptera</taxon>
        <taxon>Glossata</taxon>
        <taxon>Ditrysia</taxon>
        <taxon>Tineoidea</taxon>
        <taxon>Psychidae</taxon>
        <taxon>Oiketicinae</taxon>
        <taxon>Eumeta</taxon>
    </lineage>
</organism>
<feature type="domain" description="Reverse transcriptase" evidence="1">
    <location>
        <begin position="21"/>
        <end position="100"/>
    </location>
</feature>
<dbReference type="InterPro" id="IPR000477">
    <property type="entry name" value="RT_dom"/>
</dbReference>
<sequence length="171" mass="19726">MYGVSSGLIQALQYLYWGSGACVKINWTCTDWFDIRSVVRQGYVASSWLFNLLVDSCLYDLKEYNCGLKTDKLSVKCLFYADDQVILAPSACGLQEMVVCFRCLSSTRTYRPMEWKRDSVTSRTLRPIVPLYHLFRALVCLAQAERDNESCFFVRATGVHQFIRRYHVKGI</sequence>
<accession>A0A4C1ZLU9</accession>
<name>A0A4C1ZLU9_EUMVA</name>
<dbReference type="EMBL" id="BGZK01001866">
    <property type="protein sequence ID" value="GBP87515.1"/>
    <property type="molecule type" value="Genomic_DNA"/>
</dbReference>
<dbReference type="AlphaFoldDB" id="A0A4C1ZLU9"/>
<protein>
    <recommendedName>
        <fullName evidence="1">Reverse transcriptase domain-containing protein</fullName>
    </recommendedName>
</protein>
<evidence type="ECO:0000313" key="3">
    <source>
        <dbReference type="Proteomes" id="UP000299102"/>
    </source>
</evidence>
<dbReference type="OrthoDB" id="8775810at2759"/>
<evidence type="ECO:0000259" key="1">
    <source>
        <dbReference type="Pfam" id="PF00078"/>
    </source>
</evidence>
<dbReference type="Proteomes" id="UP000299102">
    <property type="component" value="Unassembled WGS sequence"/>
</dbReference>
<reference evidence="2 3" key="1">
    <citation type="journal article" date="2019" name="Commun. Biol.">
        <title>The bagworm genome reveals a unique fibroin gene that provides high tensile strength.</title>
        <authorList>
            <person name="Kono N."/>
            <person name="Nakamura H."/>
            <person name="Ohtoshi R."/>
            <person name="Tomita M."/>
            <person name="Numata K."/>
            <person name="Arakawa K."/>
        </authorList>
    </citation>
    <scope>NUCLEOTIDE SEQUENCE [LARGE SCALE GENOMIC DNA]</scope>
</reference>